<sequence>MSSFSGTLVMLGHLIILKQNNSRECDRKFLTIARNHVLCYVYDVPGLAISSGGAFQGFVKLRDGTAYILHFVQMENLIRAYRNISLTIFV</sequence>
<proteinExistence type="predicted"/>
<reference evidence="1 2" key="1">
    <citation type="submission" date="2023-03" db="EMBL/GenBank/DDBJ databases">
        <title>High recombination rates correlate with genetic variation in Cardiocondyla obscurior ants.</title>
        <authorList>
            <person name="Errbii M."/>
        </authorList>
    </citation>
    <scope>NUCLEOTIDE SEQUENCE [LARGE SCALE GENOMIC DNA]</scope>
    <source>
        <strain evidence="1">Alpha-2009</strain>
        <tissue evidence="1">Whole body</tissue>
    </source>
</reference>
<comment type="caution">
    <text evidence="1">The sequence shown here is derived from an EMBL/GenBank/DDBJ whole genome shotgun (WGS) entry which is preliminary data.</text>
</comment>
<gene>
    <name evidence="1" type="ORF">PUN28_000052</name>
</gene>
<accession>A0AAW2GXN1</accession>
<dbReference type="AlphaFoldDB" id="A0AAW2GXN1"/>
<protein>
    <submittedName>
        <fullName evidence="1">Uncharacterized protein</fullName>
    </submittedName>
</protein>
<evidence type="ECO:0000313" key="2">
    <source>
        <dbReference type="Proteomes" id="UP001430953"/>
    </source>
</evidence>
<dbReference type="EMBL" id="JADYXP020000001">
    <property type="protein sequence ID" value="KAL0132017.1"/>
    <property type="molecule type" value="Genomic_DNA"/>
</dbReference>
<keyword evidence="2" id="KW-1185">Reference proteome</keyword>
<name>A0AAW2GXN1_9HYME</name>
<organism evidence="1 2">
    <name type="scientific">Cardiocondyla obscurior</name>
    <dbReference type="NCBI Taxonomy" id="286306"/>
    <lineage>
        <taxon>Eukaryota</taxon>
        <taxon>Metazoa</taxon>
        <taxon>Ecdysozoa</taxon>
        <taxon>Arthropoda</taxon>
        <taxon>Hexapoda</taxon>
        <taxon>Insecta</taxon>
        <taxon>Pterygota</taxon>
        <taxon>Neoptera</taxon>
        <taxon>Endopterygota</taxon>
        <taxon>Hymenoptera</taxon>
        <taxon>Apocrita</taxon>
        <taxon>Aculeata</taxon>
        <taxon>Formicoidea</taxon>
        <taxon>Formicidae</taxon>
        <taxon>Myrmicinae</taxon>
        <taxon>Cardiocondyla</taxon>
    </lineage>
</organism>
<dbReference type="Proteomes" id="UP001430953">
    <property type="component" value="Unassembled WGS sequence"/>
</dbReference>
<evidence type="ECO:0000313" key="1">
    <source>
        <dbReference type="EMBL" id="KAL0132017.1"/>
    </source>
</evidence>